<dbReference type="InterPro" id="IPR050190">
    <property type="entry name" value="UPF0213_domain"/>
</dbReference>
<dbReference type="InterPro" id="IPR000305">
    <property type="entry name" value="GIY-YIG_endonuc"/>
</dbReference>
<comment type="similarity">
    <text evidence="1">Belongs to the UPF0213 family.</text>
</comment>
<evidence type="ECO:0000256" key="1">
    <source>
        <dbReference type="ARBA" id="ARBA00007435"/>
    </source>
</evidence>
<reference evidence="3 4" key="1">
    <citation type="submission" date="2017-09" db="EMBL/GenBank/DDBJ databases">
        <title>Depth-based differentiation of microbial function through sediment-hosted aquifers and enrichment of novel symbionts in the deep terrestrial subsurface.</title>
        <authorList>
            <person name="Probst A.J."/>
            <person name="Ladd B."/>
            <person name="Jarett J.K."/>
            <person name="Geller-Mcgrath D.E."/>
            <person name="Sieber C.M."/>
            <person name="Emerson J.B."/>
            <person name="Anantharaman K."/>
            <person name="Thomas B.C."/>
            <person name="Malmstrom R."/>
            <person name="Stieglmeier M."/>
            <person name="Klingl A."/>
            <person name="Woyke T."/>
            <person name="Ryan C.M."/>
            <person name="Banfield J.F."/>
        </authorList>
    </citation>
    <scope>NUCLEOTIDE SEQUENCE [LARGE SCALE GENOMIC DNA]</scope>
    <source>
        <strain evidence="3">CG11_big_fil_rev_8_21_14_0_20_44_10</strain>
    </source>
</reference>
<dbReference type="InterPro" id="IPR035901">
    <property type="entry name" value="GIY-YIG_endonuc_sf"/>
</dbReference>
<dbReference type="PANTHER" id="PTHR34477">
    <property type="entry name" value="UPF0213 PROTEIN YHBQ"/>
    <property type="match status" value="1"/>
</dbReference>
<gene>
    <name evidence="3" type="ORF">COV85_00460</name>
</gene>
<protein>
    <submittedName>
        <fullName evidence="3">GIY-YIG nuclease superfamily protein</fullName>
    </submittedName>
</protein>
<dbReference type="Pfam" id="PF01541">
    <property type="entry name" value="GIY-YIG"/>
    <property type="match status" value="1"/>
</dbReference>
<organism evidence="3 4">
    <name type="scientific">Candidatus Portnoybacteria bacterium CG11_big_fil_rev_8_21_14_0_20_44_10</name>
    <dbReference type="NCBI Taxonomy" id="1974818"/>
    <lineage>
        <taxon>Bacteria</taxon>
        <taxon>Candidatus Portnoyibacteriota</taxon>
    </lineage>
</organism>
<dbReference type="Gene3D" id="3.40.1440.10">
    <property type="entry name" value="GIY-YIG endonuclease"/>
    <property type="match status" value="1"/>
</dbReference>
<accession>A0A2H0KRK2</accession>
<proteinExistence type="inferred from homology"/>
<dbReference type="SUPFAM" id="SSF82771">
    <property type="entry name" value="GIY-YIG endonuclease"/>
    <property type="match status" value="1"/>
</dbReference>
<dbReference type="PANTHER" id="PTHR34477:SF1">
    <property type="entry name" value="UPF0213 PROTEIN YHBQ"/>
    <property type="match status" value="1"/>
</dbReference>
<name>A0A2H0KRK2_9BACT</name>
<dbReference type="Proteomes" id="UP000231550">
    <property type="component" value="Unassembled WGS sequence"/>
</dbReference>
<evidence type="ECO:0000259" key="2">
    <source>
        <dbReference type="PROSITE" id="PS50164"/>
    </source>
</evidence>
<comment type="caution">
    <text evidence="3">The sequence shown here is derived from an EMBL/GenBank/DDBJ whole genome shotgun (WGS) entry which is preliminary data.</text>
</comment>
<sequence length="87" mass="10337">MPWVYILFSKKSNKYYVGSTTDINNRVRHHQGGHTPSTKRLGSVSLIFRQEYPTLNEARKVEKRLKKLKRRDYLEKIIKDGCIKMKI</sequence>
<dbReference type="SMART" id="SM00465">
    <property type="entry name" value="GIYc"/>
    <property type="match status" value="1"/>
</dbReference>
<dbReference type="AlphaFoldDB" id="A0A2H0KRK2"/>
<evidence type="ECO:0000313" key="3">
    <source>
        <dbReference type="EMBL" id="PIQ74737.1"/>
    </source>
</evidence>
<dbReference type="EMBL" id="PCVN01000012">
    <property type="protein sequence ID" value="PIQ74737.1"/>
    <property type="molecule type" value="Genomic_DNA"/>
</dbReference>
<feature type="domain" description="GIY-YIG" evidence="2">
    <location>
        <begin position="1"/>
        <end position="75"/>
    </location>
</feature>
<evidence type="ECO:0000313" key="4">
    <source>
        <dbReference type="Proteomes" id="UP000231550"/>
    </source>
</evidence>
<dbReference type="PROSITE" id="PS50164">
    <property type="entry name" value="GIY_YIG"/>
    <property type="match status" value="1"/>
</dbReference>